<dbReference type="EMBL" id="JARAKH010000013">
    <property type="protein sequence ID" value="KAK8397914.1"/>
    <property type="molecule type" value="Genomic_DNA"/>
</dbReference>
<dbReference type="AlphaFoldDB" id="A0AAW0UE93"/>
<organism evidence="1 2">
    <name type="scientific">Scylla paramamosain</name>
    <name type="common">Mud crab</name>
    <dbReference type="NCBI Taxonomy" id="85552"/>
    <lineage>
        <taxon>Eukaryota</taxon>
        <taxon>Metazoa</taxon>
        <taxon>Ecdysozoa</taxon>
        <taxon>Arthropoda</taxon>
        <taxon>Crustacea</taxon>
        <taxon>Multicrustacea</taxon>
        <taxon>Malacostraca</taxon>
        <taxon>Eumalacostraca</taxon>
        <taxon>Eucarida</taxon>
        <taxon>Decapoda</taxon>
        <taxon>Pleocyemata</taxon>
        <taxon>Brachyura</taxon>
        <taxon>Eubrachyura</taxon>
        <taxon>Portunoidea</taxon>
        <taxon>Portunidae</taxon>
        <taxon>Portuninae</taxon>
        <taxon>Scylla</taxon>
    </lineage>
</organism>
<comment type="caution">
    <text evidence="1">The sequence shown here is derived from an EMBL/GenBank/DDBJ whole genome shotgun (WGS) entry which is preliminary data.</text>
</comment>
<gene>
    <name evidence="1" type="ORF">O3P69_004608</name>
</gene>
<sequence length="69" mass="7900">MWKGLEHVLGESAYLARRRGTRSKPPANNMSEWRLWAGMLHVIISTVTSTTLPKIRFVTHHQKHNGNHG</sequence>
<proteinExistence type="predicted"/>
<evidence type="ECO:0000313" key="2">
    <source>
        <dbReference type="Proteomes" id="UP001487740"/>
    </source>
</evidence>
<name>A0AAW0UE93_SCYPA</name>
<evidence type="ECO:0000313" key="1">
    <source>
        <dbReference type="EMBL" id="KAK8397914.1"/>
    </source>
</evidence>
<keyword evidence="2" id="KW-1185">Reference proteome</keyword>
<dbReference type="Proteomes" id="UP001487740">
    <property type="component" value="Unassembled WGS sequence"/>
</dbReference>
<accession>A0AAW0UE93</accession>
<reference evidence="1 2" key="1">
    <citation type="submission" date="2023-03" db="EMBL/GenBank/DDBJ databases">
        <title>High-quality genome of Scylla paramamosain provides insights in environmental adaptation.</title>
        <authorList>
            <person name="Zhang L."/>
        </authorList>
    </citation>
    <scope>NUCLEOTIDE SEQUENCE [LARGE SCALE GENOMIC DNA]</scope>
    <source>
        <strain evidence="1">LZ_2023a</strain>
        <tissue evidence="1">Muscle</tissue>
    </source>
</reference>
<protein>
    <submittedName>
        <fullName evidence="1">Uncharacterized protein</fullName>
    </submittedName>
</protein>